<organism evidence="1 2">
    <name type="scientific">Acer yangbiense</name>
    <dbReference type="NCBI Taxonomy" id="1000413"/>
    <lineage>
        <taxon>Eukaryota</taxon>
        <taxon>Viridiplantae</taxon>
        <taxon>Streptophyta</taxon>
        <taxon>Embryophyta</taxon>
        <taxon>Tracheophyta</taxon>
        <taxon>Spermatophyta</taxon>
        <taxon>Magnoliopsida</taxon>
        <taxon>eudicotyledons</taxon>
        <taxon>Gunneridae</taxon>
        <taxon>Pentapetalae</taxon>
        <taxon>rosids</taxon>
        <taxon>malvids</taxon>
        <taxon>Sapindales</taxon>
        <taxon>Sapindaceae</taxon>
        <taxon>Hippocastanoideae</taxon>
        <taxon>Acereae</taxon>
        <taxon>Acer</taxon>
    </lineage>
</organism>
<reference evidence="2" key="1">
    <citation type="journal article" date="2019" name="Gigascience">
        <title>De novo genome assembly of the endangered Acer yangbiense, a plant species with extremely small populations endemic to Yunnan Province, China.</title>
        <authorList>
            <person name="Yang J."/>
            <person name="Wariss H.M."/>
            <person name="Tao L."/>
            <person name="Zhang R."/>
            <person name="Yun Q."/>
            <person name="Hollingsworth P."/>
            <person name="Dao Z."/>
            <person name="Luo G."/>
            <person name="Guo H."/>
            <person name="Ma Y."/>
            <person name="Sun W."/>
        </authorList>
    </citation>
    <scope>NUCLEOTIDE SEQUENCE [LARGE SCALE GENOMIC DNA]</scope>
    <source>
        <strain evidence="2">cv. Malutang</strain>
    </source>
</reference>
<comment type="caution">
    <text evidence="1">The sequence shown here is derived from an EMBL/GenBank/DDBJ whole genome shotgun (WGS) entry which is preliminary data.</text>
</comment>
<proteinExistence type="predicted"/>
<accession>A0A5C7IK44</accession>
<dbReference type="Proteomes" id="UP000323000">
    <property type="component" value="Chromosome 2"/>
</dbReference>
<dbReference type="EMBL" id="VAHF01000002">
    <property type="protein sequence ID" value="TXG69459.1"/>
    <property type="molecule type" value="Genomic_DNA"/>
</dbReference>
<evidence type="ECO:0000313" key="1">
    <source>
        <dbReference type="EMBL" id="TXG69459.1"/>
    </source>
</evidence>
<name>A0A5C7IK44_9ROSI</name>
<keyword evidence="2" id="KW-1185">Reference proteome</keyword>
<gene>
    <name evidence="1" type="ORF">EZV62_004394</name>
</gene>
<dbReference type="OrthoDB" id="1612016at2759"/>
<sequence length="177" mass="20660">MKYVKPVKLYEAFFKQSLQWKKNLDLLCPLMAMNISERRVSFARTLHCKTIVYIGAVARNDNNMGPVLIGLQKCISDLKPKGLIVGYPKFLSKEKPNGEEINIFIDYLRHTGLFEGLKYTYWHKHIPKEKKVSLFRFQPNFDDAPMNLLKAYLDCFRMEVGAAKLYGDYKKIRSEDI</sequence>
<evidence type="ECO:0000313" key="2">
    <source>
        <dbReference type="Proteomes" id="UP000323000"/>
    </source>
</evidence>
<dbReference type="AlphaFoldDB" id="A0A5C7IK44"/>
<protein>
    <submittedName>
        <fullName evidence="1">Uncharacterized protein</fullName>
    </submittedName>
</protein>